<dbReference type="InterPro" id="IPR004378">
    <property type="entry name" value="F420H2_quin_Rdtase"/>
</dbReference>
<evidence type="ECO:0000256" key="1">
    <source>
        <dbReference type="ARBA" id="ARBA00008710"/>
    </source>
</evidence>
<name>A0A9W6CZI5_9MICO</name>
<dbReference type="AlphaFoldDB" id="A0A9W6CZI5"/>
<dbReference type="GO" id="GO:0005886">
    <property type="term" value="C:plasma membrane"/>
    <property type="evidence" value="ECO:0007669"/>
    <property type="project" value="TreeGrafter"/>
</dbReference>
<dbReference type="PANTHER" id="PTHR39428">
    <property type="entry name" value="F420H(2)-DEPENDENT QUINONE REDUCTASE RV1261C"/>
    <property type="match status" value="1"/>
</dbReference>
<comment type="caution">
    <text evidence="3">The sequence shown here is derived from an EMBL/GenBank/DDBJ whole genome shotgun (WGS) entry which is preliminary data.</text>
</comment>
<dbReference type="Gene3D" id="2.30.110.10">
    <property type="entry name" value="Electron Transport, Fmn-binding Protein, Chain A"/>
    <property type="match status" value="1"/>
</dbReference>
<protein>
    <recommendedName>
        <fullName evidence="5">Nitroreductase family deazaflavin-dependent oxidoreductase</fullName>
    </recommendedName>
</protein>
<accession>A0A9W6CZI5</accession>
<evidence type="ECO:0008006" key="5">
    <source>
        <dbReference type="Google" id="ProtNLM"/>
    </source>
</evidence>
<dbReference type="GO" id="GO:0070967">
    <property type="term" value="F:coenzyme F420 binding"/>
    <property type="evidence" value="ECO:0007669"/>
    <property type="project" value="TreeGrafter"/>
</dbReference>
<dbReference type="SUPFAM" id="SSF50475">
    <property type="entry name" value="FMN-binding split barrel"/>
    <property type="match status" value="1"/>
</dbReference>
<keyword evidence="4" id="KW-1185">Reference proteome</keyword>
<dbReference type="Proteomes" id="UP001144396">
    <property type="component" value="Unassembled WGS sequence"/>
</dbReference>
<evidence type="ECO:0000313" key="3">
    <source>
        <dbReference type="EMBL" id="GLI29125.1"/>
    </source>
</evidence>
<dbReference type="Pfam" id="PF04075">
    <property type="entry name" value="F420H2_quin_red"/>
    <property type="match status" value="1"/>
</dbReference>
<dbReference type="InterPro" id="IPR012349">
    <property type="entry name" value="Split_barrel_FMN-bd"/>
</dbReference>
<sequence>MARDGMYGDGLLRAMNGLHRAAIRLSGGRLGWRIGRMPTVELHTVGRRTGRPRACLLTAPVHEDDRVVLVASRGGSDRHPAWYLNLVAHPDVELTTRAGTRRYRARTASPDEKAALWPTVAAAYPGYEHYRKRTTRDIPLVICEPVAPAVRPDA</sequence>
<dbReference type="RefSeq" id="WP_281887033.1">
    <property type="nucleotide sequence ID" value="NZ_BSDP01000001.1"/>
</dbReference>
<evidence type="ECO:0000313" key="4">
    <source>
        <dbReference type="Proteomes" id="UP001144396"/>
    </source>
</evidence>
<dbReference type="EMBL" id="BSDP01000001">
    <property type="protein sequence ID" value="GLI29125.1"/>
    <property type="molecule type" value="Genomic_DNA"/>
</dbReference>
<gene>
    <name evidence="3" type="ORF">ARHIZOSPH14_33670</name>
</gene>
<dbReference type="NCBIfam" id="TIGR00026">
    <property type="entry name" value="hi_GC_TIGR00026"/>
    <property type="match status" value="1"/>
</dbReference>
<evidence type="ECO:0000256" key="2">
    <source>
        <dbReference type="ARBA" id="ARBA00049106"/>
    </source>
</evidence>
<comment type="catalytic activity">
    <reaction evidence="2">
        <text>oxidized coenzyme F420-(gamma-L-Glu)(n) + a quinol + H(+) = reduced coenzyme F420-(gamma-L-Glu)(n) + a quinone</text>
        <dbReference type="Rhea" id="RHEA:39663"/>
        <dbReference type="Rhea" id="RHEA-COMP:12939"/>
        <dbReference type="Rhea" id="RHEA-COMP:14378"/>
        <dbReference type="ChEBI" id="CHEBI:15378"/>
        <dbReference type="ChEBI" id="CHEBI:24646"/>
        <dbReference type="ChEBI" id="CHEBI:132124"/>
        <dbReference type="ChEBI" id="CHEBI:133980"/>
        <dbReference type="ChEBI" id="CHEBI:139511"/>
    </reaction>
</comment>
<organism evidence="3 4">
    <name type="scientific">Agromyces rhizosphaerae</name>
    <dbReference type="NCBI Taxonomy" id="88374"/>
    <lineage>
        <taxon>Bacteria</taxon>
        <taxon>Bacillati</taxon>
        <taxon>Actinomycetota</taxon>
        <taxon>Actinomycetes</taxon>
        <taxon>Micrococcales</taxon>
        <taxon>Microbacteriaceae</taxon>
        <taxon>Agromyces</taxon>
    </lineage>
</organism>
<reference evidence="3" key="1">
    <citation type="submission" date="2022-12" db="EMBL/GenBank/DDBJ databases">
        <title>Reference genome sequencing for broad-spectrum identification of bacterial and archaeal isolates by mass spectrometry.</title>
        <authorList>
            <person name="Sekiguchi Y."/>
            <person name="Tourlousse D.M."/>
        </authorList>
    </citation>
    <scope>NUCLEOTIDE SEQUENCE</scope>
    <source>
        <strain evidence="3">14</strain>
    </source>
</reference>
<dbReference type="PANTHER" id="PTHR39428:SF3">
    <property type="entry name" value="DEAZAFLAVIN-DEPENDENT NITROREDUCTASE"/>
    <property type="match status" value="1"/>
</dbReference>
<comment type="similarity">
    <text evidence="1">Belongs to the F420H(2)-dependent quinone reductase family.</text>
</comment>
<proteinExistence type="inferred from homology"/>
<dbReference type="GO" id="GO:0016491">
    <property type="term" value="F:oxidoreductase activity"/>
    <property type="evidence" value="ECO:0007669"/>
    <property type="project" value="InterPro"/>
</dbReference>